<feature type="domain" description="ABC3 transporter permease C-terminal" evidence="8">
    <location>
        <begin position="268"/>
        <end position="392"/>
    </location>
</feature>
<evidence type="ECO:0000313" key="10">
    <source>
        <dbReference type="EMBL" id="KKR32096.1"/>
    </source>
</evidence>
<keyword evidence="5 7" id="KW-0472">Membrane</keyword>
<comment type="subcellular location">
    <subcellularLocation>
        <location evidence="1">Cell membrane</location>
        <topology evidence="1">Multi-pass membrane protein</topology>
    </subcellularLocation>
</comment>
<dbReference type="GO" id="GO:0005886">
    <property type="term" value="C:plasma membrane"/>
    <property type="evidence" value="ECO:0007669"/>
    <property type="project" value="UniProtKB-SubCell"/>
</dbReference>
<feature type="transmembrane region" description="Helical" evidence="7">
    <location>
        <begin position="311"/>
        <end position="335"/>
    </location>
</feature>
<evidence type="ECO:0000313" key="11">
    <source>
        <dbReference type="Proteomes" id="UP000034137"/>
    </source>
</evidence>
<evidence type="ECO:0000256" key="1">
    <source>
        <dbReference type="ARBA" id="ARBA00004651"/>
    </source>
</evidence>
<dbReference type="Pfam" id="PF02687">
    <property type="entry name" value="FtsX"/>
    <property type="match status" value="1"/>
</dbReference>
<keyword evidence="3 7" id="KW-0812">Transmembrane</keyword>
<evidence type="ECO:0000256" key="3">
    <source>
        <dbReference type="ARBA" id="ARBA00022692"/>
    </source>
</evidence>
<dbReference type="PANTHER" id="PTHR30572">
    <property type="entry name" value="MEMBRANE COMPONENT OF TRANSPORTER-RELATED"/>
    <property type="match status" value="1"/>
</dbReference>
<dbReference type="InterPro" id="IPR003838">
    <property type="entry name" value="ABC3_permease_C"/>
</dbReference>
<dbReference type="AlphaFoldDB" id="A0A0G0Q407"/>
<evidence type="ECO:0000256" key="6">
    <source>
        <dbReference type="ARBA" id="ARBA00038076"/>
    </source>
</evidence>
<name>A0A0G0Q407_9BACT</name>
<feature type="transmembrane region" description="Helical" evidence="7">
    <location>
        <begin position="362"/>
        <end position="382"/>
    </location>
</feature>
<feature type="transmembrane region" description="Helical" evidence="7">
    <location>
        <begin position="21"/>
        <end position="45"/>
    </location>
</feature>
<dbReference type="Pfam" id="PF12704">
    <property type="entry name" value="MacB_PCD"/>
    <property type="match status" value="1"/>
</dbReference>
<comment type="similarity">
    <text evidence="6">Belongs to the ABC-4 integral membrane protein family.</text>
</comment>
<dbReference type="PANTHER" id="PTHR30572:SF4">
    <property type="entry name" value="ABC TRANSPORTER PERMEASE YTRF"/>
    <property type="match status" value="1"/>
</dbReference>
<reference evidence="10 11" key="1">
    <citation type="journal article" date="2015" name="Nature">
        <title>rRNA introns, odd ribosomes, and small enigmatic genomes across a large radiation of phyla.</title>
        <authorList>
            <person name="Brown C.T."/>
            <person name="Hug L.A."/>
            <person name="Thomas B.C."/>
            <person name="Sharon I."/>
            <person name="Castelle C.J."/>
            <person name="Singh A."/>
            <person name="Wilkins M.J."/>
            <person name="Williams K.H."/>
            <person name="Banfield J.F."/>
        </authorList>
    </citation>
    <scope>NUCLEOTIDE SEQUENCE [LARGE SCALE GENOMIC DNA]</scope>
</reference>
<proteinExistence type="inferred from homology"/>
<evidence type="ECO:0000256" key="4">
    <source>
        <dbReference type="ARBA" id="ARBA00022989"/>
    </source>
</evidence>
<dbReference type="EMBL" id="LBXO01000042">
    <property type="protein sequence ID" value="KKR32096.1"/>
    <property type="molecule type" value="Genomic_DNA"/>
</dbReference>
<sequence>MKLRDTLSLSTRMFKTRKMRTFLTVLGVGVGIGTVLFLVSLGYGLQNVILSKITTADSLLSLDVSAGVSGAINLDSNTLDQISKVKNVVEVSPLVSLSSQISMEQLTGDGLVYAVKPSFFRLGGINAETGKVFEKEDSHEAVISSAAAKLFNLEKESVLGKEVSLTLFLPKINEEGLEETGVVKRNDKYKITGVIDDDSTSYVFVPANTLGDLGINSYNQLKIKVADTKYTDEIRNEIIDKGFLVSSLSDTIEQANKIFRIVQIVLSLFGLIALIVSAIGMFNTMTIALLERINEIGIMRSIGASKVDIMVLFLIESLLMGFLGGVGGIAVGYLAGELANFGINIMAKNFGGQALNLFYRPMWFIGFILIFSSVIGFLTGVYPARKAATINPLTALKYK</sequence>
<keyword evidence="2" id="KW-1003">Cell membrane</keyword>
<keyword evidence="10" id="KW-0132">Cell division</keyword>
<feature type="domain" description="MacB-like periplasmic core" evidence="9">
    <location>
        <begin position="21"/>
        <end position="239"/>
    </location>
</feature>
<evidence type="ECO:0000256" key="2">
    <source>
        <dbReference type="ARBA" id="ARBA00022475"/>
    </source>
</evidence>
<dbReference type="GO" id="GO:0051301">
    <property type="term" value="P:cell division"/>
    <property type="evidence" value="ECO:0007669"/>
    <property type="project" value="UniProtKB-KW"/>
</dbReference>
<gene>
    <name evidence="10" type="ORF">UT64_C0042G0003</name>
</gene>
<keyword evidence="10" id="KW-0131">Cell cycle</keyword>
<evidence type="ECO:0000259" key="8">
    <source>
        <dbReference type="Pfam" id="PF02687"/>
    </source>
</evidence>
<dbReference type="Proteomes" id="UP000034137">
    <property type="component" value="Unassembled WGS sequence"/>
</dbReference>
<keyword evidence="4 7" id="KW-1133">Transmembrane helix</keyword>
<feature type="transmembrane region" description="Helical" evidence="7">
    <location>
        <begin position="264"/>
        <end position="290"/>
    </location>
</feature>
<comment type="caution">
    <text evidence="10">The sequence shown here is derived from an EMBL/GenBank/DDBJ whole genome shotgun (WGS) entry which is preliminary data.</text>
</comment>
<dbReference type="GO" id="GO:0022857">
    <property type="term" value="F:transmembrane transporter activity"/>
    <property type="evidence" value="ECO:0007669"/>
    <property type="project" value="TreeGrafter"/>
</dbReference>
<dbReference type="InterPro" id="IPR025857">
    <property type="entry name" value="MacB_PCD"/>
</dbReference>
<organism evidence="10 11">
    <name type="scientific">Candidatus Falkowbacteria bacterium GW2011_GWF2_39_8</name>
    <dbReference type="NCBI Taxonomy" id="1618642"/>
    <lineage>
        <taxon>Bacteria</taxon>
        <taxon>Candidatus Falkowiibacteriota</taxon>
    </lineage>
</organism>
<evidence type="ECO:0000259" key="9">
    <source>
        <dbReference type="Pfam" id="PF12704"/>
    </source>
</evidence>
<evidence type="ECO:0000256" key="5">
    <source>
        <dbReference type="ARBA" id="ARBA00023136"/>
    </source>
</evidence>
<accession>A0A0G0Q407</accession>
<dbReference type="InterPro" id="IPR050250">
    <property type="entry name" value="Macrolide_Exporter_MacB"/>
</dbReference>
<evidence type="ECO:0000256" key="7">
    <source>
        <dbReference type="SAM" id="Phobius"/>
    </source>
</evidence>
<protein>
    <submittedName>
        <fullName evidence="10">Cell division protein FtsX</fullName>
    </submittedName>
</protein>